<dbReference type="Pfam" id="PF13612">
    <property type="entry name" value="DDE_Tnp_1_3"/>
    <property type="match status" value="1"/>
</dbReference>
<sequence length="193" mass="21474">MPSRHPAHVCPAAATARHRCAHQVCGLDDAAGLHTQTSEKHRVAKDIAAFGKNHQGWHYGFKLHAAITKEGCLSGLAFTPANAYDAQVLPKILDNKTRVAVGDSHYGASVMRQIIWERLGTIIIAPPHYNQKKKIMTLWQHQLLSMRSKIEAVFDILKQHLQLVTSFPRSPFGYLVHYVRILLGYQILALAAG</sequence>
<dbReference type="EMBL" id="PEZP01000046">
    <property type="protein sequence ID" value="PIT97767.1"/>
    <property type="molecule type" value="Genomic_DNA"/>
</dbReference>
<dbReference type="InterPro" id="IPR025668">
    <property type="entry name" value="Tnp_DDE_dom"/>
</dbReference>
<organism evidence="2 3">
    <name type="scientific">Candidatus Andersenbacteria bacterium CG10_big_fil_rev_8_21_14_0_10_54_11</name>
    <dbReference type="NCBI Taxonomy" id="1974485"/>
    <lineage>
        <taxon>Bacteria</taxon>
        <taxon>Candidatus Anderseniibacteriota</taxon>
    </lineage>
</organism>
<evidence type="ECO:0000313" key="3">
    <source>
        <dbReference type="Proteomes" id="UP000230731"/>
    </source>
</evidence>
<reference evidence="3" key="1">
    <citation type="submission" date="2017-09" db="EMBL/GenBank/DDBJ databases">
        <title>Depth-based differentiation of microbial function through sediment-hosted aquifers and enrichment of novel symbionts in the deep terrestrial subsurface.</title>
        <authorList>
            <person name="Probst A.J."/>
            <person name="Ladd B."/>
            <person name="Jarett J.K."/>
            <person name="Geller-Mcgrath D.E."/>
            <person name="Sieber C.M.K."/>
            <person name="Emerson J.B."/>
            <person name="Anantharaman K."/>
            <person name="Thomas B.C."/>
            <person name="Malmstrom R."/>
            <person name="Stieglmeier M."/>
            <person name="Klingl A."/>
            <person name="Woyke T."/>
            <person name="Ryan C.M."/>
            <person name="Banfield J.F."/>
        </authorList>
    </citation>
    <scope>NUCLEOTIDE SEQUENCE [LARGE SCALE GENOMIC DNA]</scope>
</reference>
<dbReference type="Proteomes" id="UP000230731">
    <property type="component" value="Unassembled WGS sequence"/>
</dbReference>
<name>A0A2M6WYD3_9BACT</name>
<protein>
    <recommendedName>
        <fullName evidence="1">Transposase DDE domain-containing protein</fullName>
    </recommendedName>
</protein>
<gene>
    <name evidence="2" type="ORF">COT71_04290</name>
</gene>
<feature type="domain" description="Transposase DDE" evidence="1">
    <location>
        <begin position="34"/>
        <end position="164"/>
    </location>
</feature>
<proteinExistence type="predicted"/>
<comment type="caution">
    <text evidence="2">The sequence shown here is derived from an EMBL/GenBank/DDBJ whole genome shotgun (WGS) entry which is preliminary data.</text>
</comment>
<evidence type="ECO:0000313" key="2">
    <source>
        <dbReference type="EMBL" id="PIT97767.1"/>
    </source>
</evidence>
<evidence type="ECO:0000259" key="1">
    <source>
        <dbReference type="Pfam" id="PF13612"/>
    </source>
</evidence>
<accession>A0A2M6WYD3</accession>
<dbReference type="AlphaFoldDB" id="A0A2M6WYD3"/>